<dbReference type="Gene3D" id="3.40.50.170">
    <property type="entry name" value="Formyl transferase, N-terminal domain"/>
    <property type="match status" value="1"/>
</dbReference>
<dbReference type="InterPro" id="IPR036477">
    <property type="entry name" value="Formyl_transf_N_sf"/>
</dbReference>
<protein>
    <recommendedName>
        <fullName evidence="6">Phosphoribosylglycinamide formyltransferase</fullName>
        <ecNumber evidence="6">2.1.2.2</ecNumber>
    </recommendedName>
    <alternativeName>
        <fullName evidence="6">5'-phosphoribosylglycinamide transformylase</fullName>
    </alternativeName>
    <alternativeName>
        <fullName evidence="6">GAR transformylase</fullName>
        <shortName evidence="6">GART</shortName>
    </alternativeName>
</protein>
<dbReference type="NCBIfam" id="TIGR00639">
    <property type="entry name" value="PurN"/>
    <property type="match status" value="1"/>
</dbReference>
<evidence type="ECO:0000259" key="7">
    <source>
        <dbReference type="Pfam" id="PF00551"/>
    </source>
</evidence>
<dbReference type="Pfam" id="PF00551">
    <property type="entry name" value="Formyl_trans_N"/>
    <property type="match status" value="1"/>
</dbReference>
<feature type="binding site" evidence="6">
    <location>
        <begin position="11"/>
        <end position="13"/>
    </location>
    <ligand>
        <name>N(1)-(5-phospho-beta-D-ribosyl)glycinamide</name>
        <dbReference type="ChEBI" id="CHEBI:143788"/>
    </ligand>
</feature>
<sequence>MNLGFLASGRGSNLQAVIDACRRGELAATPRVVISNNSASGALERARQAGIPAYHLSSHTHGEGLDEAILEALRRHEAQLVVLAGYMKKLGPRTLAAYRNRIVNIHPALLPKFGGQGMYGMNVHQAVITAGERETGVTIHLVDEEYDHGATLAQARVPVLPGDTPETLARRVLEREHTFLVETLGKIVRGEIPLD</sequence>
<gene>
    <name evidence="6 8" type="primary">purN</name>
    <name evidence="8" type="ORF">Mterra_02506</name>
</gene>
<dbReference type="AlphaFoldDB" id="A0A399EH11"/>
<feature type="site" description="Raises pKa of active site His" evidence="6">
    <location>
        <position position="147"/>
    </location>
</feature>
<dbReference type="Proteomes" id="UP000265715">
    <property type="component" value="Unassembled WGS sequence"/>
</dbReference>
<organism evidence="8 9">
    <name type="scientific">Calidithermus terrae</name>
    <dbReference type="NCBI Taxonomy" id="1408545"/>
    <lineage>
        <taxon>Bacteria</taxon>
        <taxon>Thermotogati</taxon>
        <taxon>Deinococcota</taxon>
        <taxon>Deinococci</taxon>
        <taxon>Thermales</taxon>
        <taxon>Thermaceae</taxon>
        <taxon>Calidithermus</taxon>
    </lineage>
</organism>
<comment type="caution">
    <text evidence="8">The sequence shown here is derived from an EMBL/GenBank/DDBJ whole genome shotgun (WGS) entry which is preliminary data.</text>
</comment>
<dbReference type="HAMAP" id="MF_01930">
    <property type="entry name" value="PurN"/>
    <property type="match status" value="1"/>
</dbReference>
<evidence type="ECO:0000256" key="1">
    <source>
        <dbReference type="ARBA" id="ARBA00005054"/>
    </source>
</evidence>
<dbReference type="EC" id="2.1.2.2" evidence="6"/>
<reference evidence="8 9" key="1">
    <citation type="submission" date="2018-08" db="EMBL/GenBank/DDBJ databases">
        <title>Meiothermus terrae DSM 26712 genome sequencing project.</title>
        <authorList>
            <person name="Da Costa M.S."/>
            <person name="Albuquerque L."/>
            <person name="Raposo P."/>
            <person name="Froufe H.J.C."/>
            <person name="Barroso C.S."/>
            <person name="Egas C."/>
        </authorList>
    </citation>
    <scope>NUCLEOTIDE SEQUENCE [LARGE SCALE GENOMIC DNA]</scope>
    <source>
        <strain evidence="8 9">DSM 26712</strain>
    </source>
</reference>
<evidence type="ECO:0000313" key="9">
    <source>
        <dbReference type="Proteomes" id="UP000265715"/>
    </source>
</evidence>
<evidence type="ECO:0000256" key="2">
    <source>
        <dbReference type="ARBA" id="ARBA00022679"/>
    </source>
</evidence>
<dbReference type="PANTHER" id="PTHR43369:SF2">
    <property type="entry name" value="PHOSPHORIBOSYLGLYCINAMIDE FORMYLTRANSFERASE"/>
    <property type="match status" value="1"/>
</dbReference>
<feature type="domain" description="Formyl transferase N-terminal" evidence="7">
    <location>
        <begin position="2"/>
        <end position="184"/>
    </location>
</feature>
<evidence type="ECO:0000256" key="5">
    <source>
        <dbReference type="ARBA" id="ARBA00047664"/>
    </source>
</evidence>
<dbReference type="CDD" id="cd08645">
    <property type="entry name" value="FMT_core_GART"/>
    <property type="match status" value="1"/>
</dbReference>
<dbReference type="InterPro" id="IPR002376">
    <property type="entry name" value="Formyl_transf_N"/>
</dbReference>
<dbReference type="RefSeq" id="WP_119315526.1">
    <property type="nucleotide sequence ID" value="NZ_QXDL01000107.1"/>
</dbReference>
<comment type="pathway">
    <text evidence="1 6">Purine metabolism; IMP biosynthesis via de novo pathway; N(2)-formyl-N(1)-(5-phospho-D-ribosyl)glycinamide from N(1)-(5-phospho-D-ribosyl)glycinamide (10-formyl THF route): step 1/1.</text>
</comment>
<evidence type="ECO:0000256" key="3">
    <source>
        <dbReference type="ARBA" id="ARBA00022755"/>
    </source>
</evidence>
<keyword evidence="3 6" id="KW-0658">Purine biosynthesis</keyword>
<dbReference type="GO" id="GO:0006189">
    <property type="term" value="P:'de novo' IMP biosynthetic process"/>
    <property type="evidence" value="ECO:0007669"/>
    <property type="project" value="UniProtKB-UniRule"/>
</dbReference>
<comment type="function">
    <text evidence="6">Catalyzes the transfer of a formyl group from 10-formyltetrahydrofolate to 5-phospho-ribosyl-glycinamide (GAR), producing 5-phospho-ribosyl-N-formylglycinamide (FGAR) and tetrahydrofolate.</text>
</comment>
<comment type="similarity">
    <text evidence="4 6">Belongs to the GART family.</text>
</comment>
<dbReference type="GO" id="GO:0004644">
    <property type="term" value="F:phosphoribosylglycinamide formyltransferase activity"/>
    <property type="evidence" value="ECO:0007669"/>
    <property type="project" value="UniProtKB-UniRule"/>
</dbReference>
<dbReference type="GO" id="GO:0005737">
    <property type="term" value="C:cytoplasm"/>
    <property type="evidence" value="ECO:0007669"/>
    <property type="project" value="TreeGrafter"/>
</dbReference>
<dbReference type="InterPro" id="IPR001555">
    <property type="entry name" value="GART_AS"/>
</dbReference>
<proteinExistence type="inferred from homology"/>
<dbReference type="PROSITE" id="PS00373">
    <property type="entry name" value="GART"/>
    <property type="match status" value="1"/>
</dbReference>
<feature type="binding site" evidence="6">
    <location>
        <position position="104"/>
    </location>
    <ligand>
        <name>(6R)-10-formyltetrahydrofolate</name>
        <dbReference type="ChEBI" id="CHEBI:195366"/>
    </ligand>
</feature>
<evidence type="ECO:0000256" key="4">
    <source>
        <dbReference type="ARBA" id="ARBA00038440"/>
    </source>
</evidence>
<dbReference type="InterPro" id="IPR004607">
    <property type="entry name" value="GART"/>
</dbReference>
<comment type="caution">
    <text evidence="6">Lacks conserved residue(s) required for the propagation of feature annotation.</text>
</comment>
<dbReference type="OrthoDB" id="9806170at2"/>
<keyword evidence="9" id="KW-1185">Reference proteome</keyword>
<feature type="active site" description="Proton donor" evidence="6">
    <location>
        <position position="106"/>
    </location>
</feature>
<comment type="catalytic activity">
    <reaction evidence="5 6">
        <text>N(1)-(5-phospho-beta-D-ribosyl)glycinamide + (6R)-10-formyltetrahydrofolate = N(2)-formyl-N(1)-(5-phospho-beta-D-ribosyl)glycinamide + (6S)-5,6,7,8-tetrahydrofolate + H(+)</text>
        <dbReference type="Rhea" id="RHEA:15053"/>
        <dbReference type="ChEBI" id="CHEBI:15378"/>
        <dbReference type="ChEBI" id="CHEBI:57453"/>
        <dbReference type="ChEBI" id="CHEBI:143788"/>
        <dbReference type="ChEBI" id="CHEBI:147286"/>
        <dbReference type="ChEBI" id="CHEBI:195366"/>
        <dbReference type="EC" id="2.1.2.2"/>
    </reaction>
</comment>
<evidence type="ECO:0000256" key="6">
    <source>
        <dbReference type="HAMAP-Rule" id="MF_01930"/>
    </source>
</evidence>
<dbReference type="UniPathway" id="UPA00074">
    <property type="reaction ID" value="UER00126"/>
</dbReference>
<dbReference type="SUPFAM" id="SSF53328">
    <property type="entry name" value="Formyltransferase"/>
    <property type="match status" value="1"/>
</dbReference>
<dbReference type="EMBL" id="QXDL01000107">
    <property type="protein sequence ID" value="RIH82843.1"/>
    <property type="molecule type" value="Genomic_DNA"/>
</dbReference>
<accession>A0A399EH11</accession>
<evidence type="ECO:0000313" key="8">
    <source>
        <dbReference type="EMBL" id="RIH82843.1"/>
    </source>
</evidence>
<dbReference type="PANTHER" id="PTHR43369">
    <property type="entry name" value="PHOSPHORIBOSYLGLYCINAMIDE FORMYLTRANSFERASE"/>
    <property type="match status" value="1"/>
</dbReference>
<keyword evidence="2 6" id="KW-0808">Transferase</keyword>
<name>A0A399EH11_9DEIN</name>